<proteinExistence type="predicted"/>
<dbReference type="Proteomes" id="UP000052943">
    <property type="component" value="Unassembled WGS sequence"/>
</dbReference>
<gene>
    <name evidence="3" type="ORF">AM587_10009287</name>
</gene>
<evidence type="ECO:0000313" key="4">
    <source>
        <dbReference type="Proteomes" id="UP000052943"/>
    </source>
</evidence>
<keyword evidence="1" id="KW-0812">Transmembrane</keyword>
<evidence type="ECO:0000313" key="3">
    <source>
        <dbReference type="EMBL" id="KUF83850.1"/>
    </source>
</evidence>
<accession>A0A0W8CIK3</accession>
<reference evidence="3 4" key="1">
    <citation type="submission" date="2015-11" db="EMBL/GenBank/DDBJ databases">
        <title>Genomes and virulence difference between two physiological races of Phytophthora nicotianae.</title>
        <authorList>
            <person name="Liu H."/>
            <person name="Ma X."/>
            <person name="Yu H."/>
            <person name="Fang D."/>
            <person name="Li Y."/>
            <person name="Wang X."/>
            <person name="Wang W."/>
            <person name="Dong Y."/>
            <person name="Xiao B."/>
        </authorList>
    </citation>
    <scope>NUCLEOTIDE SEQUENCE [LARGE SCALE GENOMIC DNA]</scope>
    <source>
        <strain evidence="4">race 0</strain>
    </source>
</reference>
<comment type="caution">
    <text evidence="3">The sequence shown here is derived from an EMBL/GenBank/DDBJ whole genome shotgun (WGS) entry which is preliminary data.</text>
</comment>
<feature type="signal peptide" evidence="2">
    <location>
        <begin position="1"/>
        <end position="22"/>
    </location>
</feature>
<dbReference type="OrthoDB" id="167158at2759"/>
<keyword evidence="1" id="KW-0472">Membrane</keyword>
<sequence>MKVSTISSYSLVATALLATASAYEASTPAPTSTEPYYDEELGCWPISVEHDATYCIDGPICSGSGQYPAGSLCPVKGDTAIADCHSYLASYADGDKCVLPVDATCQVIHTGAWGCVIPSSSYPTPAPTNYCRRSYLPPARQEGARGGRVDDHGGRRDALRRRAFRRQRRRQQRGMIIIVDKATAPAGELDVVLPSRRVALIDAALARRVIGRRGASTANSKCSSLTRASSLSSSTAHSQGMKTYTIATLAAALLASTATANNTTTTNTTTTVSGCWEVSVEHDATYCIEGPICSGSGLEPTGSRCPVKGDVATADCYDYLASYSSGGSCELPVDSTCQVIKTGAWGCVLSSGGSASGQGTVEAGSGSAAANVTMLAAEESKKSESGLGGGAIAGIAAAAGCVAAVAGFALYKQHQKHSAEAAERAYLETFVDVVTP</sequence>
<evidence type="ECO:0000256" key="2">
    <source>
        <dbReference type="SAM" id="SignalP"/>
    </source>
</evidence>
<organism evidence="3 4">
    <name type="scientific">Phytophthora nicotianae</name>
    <name type="common">Potato buckeye rot agent</name>
    <name type="synonym">Phytophthora parasitica</name>
    <dbReference type="NCBI Taxonomy" id="4792"/>
    <lineage>
        <taxon>Eukaryota</taxon>
        <taxon>Sar</taxon>
        <taxon>Stramenopiles</taxon>
        <taxon>Oomycota</taxon>
        <taxon>Peronosporomycetes</taxon>
        <taxon>Peronosporales</taxon>
        <taxon>Peronosporaceae</taxon>
        <taxon>Phytophthora</taxon>
    </lineage>
</organism>
<dbReference type="AlphaFoldDB" id="A0A0W8CIK3"/>
<name>A0A0W8CIK3_PHYNI</name>
<evidence type="ECO:0000256" key="1">
    <source>
        <dbReference type="SAM" id="Phobius"/>
    </source>
</evidence>
<protein>
    <submittedName>
        <fullName evidence="3">Uncharacterized protein</fullName>
    </submittedName>
</protein>
<keyword evidence="2" id="KW-0732">Signal</keyword>
<feature type="transmembrane region" description="Helical" evidence="1">
    <location>
        <begin position="387"/>
        <end position="411"/>
    </location>
</feature>
<dbReference type="EMBL" id="LNFO01003060">
    <property type="protein sequence ID" value="KUF83850.1"/>
    <property type="molecule type" value="Genomic_DNA"/>
</dbReference>
<feature type="chain" id="PRO_5006940533" evidence="2">
    <location>
        <begin position="23"/>
        <end position="436"/>
    </location>
</feature>
<keyword evidence="1" id="KW-1133">Transmembrane helix</keyword>